<comment type="subcellular location">
    <subcellularLocation>
        <location evidence="1">Cell membrane</location>
        <topology evidence="1">Multi-pass membrane protein</topology>
    </subcellularLocation>
</comment>
<evidence type="ECO:0000256" key="1">
    <source>
        <dbReference type="ARBA" id="ARBA00004651"/>
    </source>
</evidence>
<evidence type="ECO:0000256" key="5">
    <source>
        <dbReference type="ARBA" id="ARBA00022989"/>
    </source>
</evidence>
<feature type="transmembrane region" description="Helical" evidence="8">
    <location>
        <begin position="230"/>
        <end position="251"/>
    </location>
</feature>
<organism evidence="9 10">
    <name type="scientific">Bradyrhizobium lablabi</name>
    <dbReference type="NCBI Taxonomy" id="722472"/>
    <lineage>
        <taxon>Bacteria</taxon>
        <taxon>Pseudomonadati</taxon>
        <taxon>Pseudomonadota</taxon>
        <taxon>Alphaproteobacteria</taxon>
        <taxon>Hyphomicrobiales</taxon>
        <taxon>Nitrobacteraceae</taxon>
        <taxon>Bradyrhizobium</taxon>
    </lineage>
</organism>
<keyword evidence="5 8" id="KW-1133">Transmembrane helix</keyword>
<keyword evidence="3" id="KW-0808">Transferase</keyword>
<dbReference type="Pfam" id="PF09594">
    <property type="entry name" value="GT87"/>
    <property type="match status" value="1"/>
</dbReference>
<keyword evidence="4 8" id="KW-0812">Transmembrane</keyword>
<evidence type="ECO:0000256" key="3">
    <source>
        <dbReference type="ARBA" id="ARBA00022679"/>
    </source>
</evidence>
<comment type="caution">
    <text evidence="9">The sequence shown here is derived from an EMBL/GenBank/DDBJ whole genome shotgun (WGS) entry which is preliminary data.</text>
</comment>
<comment type="similarity">
    <text evidence="7">Belongs to the glycosyltransferase 87 family.</text>
</comment>
<feature type="transmembrane region" description="Helical" evidence="8">
    <location>
        <begin position="378"/>
        <end position="397"/>
    </location>
</feature>
<evidence type="ECO:0000256" key="2">
    <source>
        <dbReference type="ARBA" id="ARBA00022475"/>
    </source>
</evidence>
<evidence type="ECO:0008006" key="11">
    <source>
        <dbReference type="Google" id="ProtNLM"/>
    </source>
</evidence>
<dbReference type="InterPro" id="IPR018584">
    <property type="entry name" value="GT87"/>
</dbReference>
<evidence type="ECO:0000313" key="9">
    <source>
        <dbReference type="EMBL" id="KRR18389.1"/>
    </source>
</evidence>
<dbReference type="RefSeq" id="WP_057861628.1">
    <property type="nucleotide sequence ID" value="NZ_LLYB01000106.1"/>
</dbReference>
<feature type="transmembrane region" description="Helical" evidence="8">
    <location>
        <begin position="319"/>
        <end position="348"/>
    </location>
</feature>
<dbReference type="Proteomes" id="UP000051660">
    <property type="component" value="Unassembled WGS sequence"/>
</dbReference>
<evidence type="ECO:0000256" key="7">
    <source>
        <dbReference type="ARBA" id="ARBA00024033"/>
    </source>
</evidence>
<proteinExistence type="inferred from homology"/>
<feature type="transmembrane region" description="Helical" evidence="8">
    <location>
        <begin position="112"/>
        <end position="138"/>
    </location>
</feature>
<name>A0A0R3MKI1_9BRAD</name>
<keyword evidence="2" id="KW-1003">Cell membrane</keyword>
<dbReference type="OrthoDB" id="7679563at2"/>
<evidence type="ECO:0000313" key="10">
    <source>
        <dbReference type="Proteomes" id="UP000051660"/>
    </source>
</evidence>
<feature type="transmembrane region" description="Helical" evidence="8">
    <location>
        <begin position="21"/>
        <end position="40"/>
    </location>
</feature>
<sequence length="417" mass="44373">MAHIWQALRSGEWLTASRVRAYCLILLALAGLAIVGWIALSHDLVDRNGKPIGTDFSSFYTAGALALEGRAADVYNMALHHARERQLFGPDTPFYGWLYPPSFFLVAAPLALLPYALALAVWQGLTFAFYLGVIGAILRPARQQHGAIGRLWLAVAVAFPAVFINLGHGQNGFLSAALLGAALVALPRRPLVAGVLFGLLSYKPQFALVIPLALVAGGQWRAFFSAGVTVIVLAGASAALFGVDAWTAFFASTEVSRKLLLEEGNVGFEKLQSTFAAIRLWGGGVTSAYMAQTAVSVLTVAATAWVWHAGRDHAIKAALLIAATALASPHILDYDLMLLAPALAFFVAARPDARFGDFEISLLAFVWIAPLLSRSIAGVSYIPLGLFAELAFCALVLRRAALDRASHALGAPRVAQA</sequence>
<evidence type="ECO:0000256" key="8">
    <source>
        <dbReference type="SAM" id="Phobius"/>
    </source>
</evidence>
<evidence type="ECO:0000256" key="6">
    <source>
        <dbReference type="ARBA" id="ARBA00023136"/>
    </source>
</evidence>
<dbReference type="AlphaFoldDB" id="A0A0R3MKI1"/>
<feature type="transmembrane region" description="Helical" evidence="8">
    <location>
        <begin position="150"/>
        <end position="167"/>
    </location>
</feature>
<evidence type="ECO:0000256" key="4">
    <source>
        <dbReference type="ARBA" id="ARBA00022692"/>
    </source>
</evidence>
<reference evidence="9 10" key="1">
    <citation type="submission" date="2014-03" db="EMBL/GenBank/DDBJ databases">
        <title>Bradyrhizobium valentinum sp. nov., isolated from effective nodules of Lupinus mariae-josephae, a lupine endemic of basic-lime soils in Eastern Spain.</title>
        <authorList>
            <person name="Duran D."/>
            <person name="Rey L."/>
            <person name="Navarro A."/>
            <person name="Busquets A."/>
            <person name="Imperial J."/>
            <person name="Ruiz-Argueso T."/>
        </authorList>
    </citation>
    <scope>NUCLEOTIDE SEQUENCE [LARGE SCALE GENOMIC DNA]</scope>
    <source>
        <strain evidence="9 10">CCBAU 23086</strain>
    </source>
</reference>
<keyword evidence="6 8" id="KW-0472">Membrane</keyword>
<dbReference type="EMBL" id="LLYB01000106">
    <property type="protein sequence ID" value="KRR18389.1"/>
    <property type="molecule type" value="Genomic_DNA"/>
</dbReference>
<feature type="transmembrane region" description="Helical" evidence="8">
    <location>
        <begin position="288"/>
        <end position="307"/>
    </location>
</feature>
<dbReference type="GO" id="GO:0016758">
    <property type="term" value="F:hexosyltransferase activity"/>
    <property type="evidence" value="ECO:0007669"/>
    <property type="project" value="InterPro"/>
</dbReference>
<accession>A0A0R3MKI1</accession>
<protein>
    <recommendedName>
        <fullName evidence="11">DUF2029 domain-containing protein</fullName>
    </recommendedName>
</protein>
<gene>
    <name evidence="9" type="ORF">CQ14_30040</name>
</gene>
<dbReference type="GO" id="GO:0005886">
    <property type="term" value="C:plasma membrane"/>
    <property type="evidence" value="ECO:0007669"/>
    <property type="project" value="UniProtKB-SubCell"/>
</dbReference>